<dbReference type="RefSeq" id="XP_002288612.1">
    <property type="nucleotide sequence ID" value="XM_002288576.1"/>
</dbReference>
<protein>
    <submittedName>
        <fullName evidence="2">Uncharacterized protein</fullName>
    </submittedName>
</protein>
<evidence type="ECO:0000313" key="2">
    <source>
        <dbReference type="EMBL" id="EED94048.1"/>
    </source>
</evidence>
<sequence>MYSASYDPIGFEHPERYGSVALTSFDKRRMQDVARRNQMIESERRRRFEQRRRFRLREKLASEESLRELETFYLLVRRHSSADTVLLRQSPTKANADSMANEEFYFEGEQATNDRDRNNHQSSLVGLQVMCRNTRRCSTMTSNWHGLSLNRNKHAAVQDLPPKHTIAEAKAQDEGTCTKDSSTTEDEEDESELIPHIMERSEDDDNEKEEDDELRELDSVWDNFYITEKVS</sequence>
<keyword evidence="3" id="KW-1185">Reference proteome</keyword>
<dbReference type="KEGG" id="tps:THAPSDRAFT_22033"/>
<dbReference type="HOGENOM" id="CLU_1201962_0_0_1"/>
<evidence type="ECO:0000256" key="1">
    <source>
        <dbReference type="SAM" id="MobiDB-lite"/>
    </source>
</evidence>
<feature type="compositionally biased region" description="Acidic residues" evidence="1">
    <location>
        <begin position="183"/>
        <end position="192"/>
    </location>
</feature>
<accession>B8BWK3</accession>
<reference evidence="2 3" key="2">
    <citation type="journal article" date="2008" name="Nature">
        <title>The Phaeodactylum genome reveals the evolutionary history of diatom genomes.</title>
        <authorList>
            <person name="Bowler C."/>
            <person name="Allen A.E."/>
            <person name="Badger J.H."/>
            <person name="Grimwood J."/>
            <person name="Jabbari K."/>
            <person name="Kuo A."/>
            <person name="Maheswari U."/>
            <person name="Martens C."/>
            <person name="Maumus F."/>
            <person name="Otillar R.P."/>
            <person name="Rayko E."/>
            <person name="Salamov A."/>
            <person name="Vandepoele K."/>
            <person name="Beszteri B."/>
            <person name="Gruber A."/>
            <person name="Heijde M."/>
            <person name="Katinka M."/>
            <person name="Mock T."/>
            <person name="Valentin K."/>
            <person name="Verret F."/>
            <person name="Berges J.A."/>
            <person name="Brownlee C."/>
            <person name="Cadoret J.P."/>
            <person name="Chiovitti A."/>
            <person name="Choi C.J."/>
            <person name="Coesel S."/>
            <person name="De Martino A."/>
            <person name="Detter J.C."/>
            <person name="Durkin C."/>
            <person name="Falciatore A."/>
            <person name="Fournet J."/>
            <person name="Haruta M."/>
            <person name="Huysman M.J."/>
            <person name="Jenkins B.D."/>
            <person name="Jiroutova K."/>
            <person name="Jorgensen R.E."/>
            <person name="Joubert Y."/>
            <person name="Kaplan A."/>
            <person name="Kroger N."/>
            <person name="Kroth P.G."/>
            <person name="La Roche J."/>
            <person name="Lindquist E."/>
            <person name="Lommer M."/>
            <person name="Martin-Jezequel V."/>
            <person name="Lopez P.J."/>
            <person name="Lucas S."/>
            <person name="Mangogna M."/>
            <person name="McGinnis K."/>
            <person name="Medlin L.K."/>
            <person name="Montsant A."/>
            <person name="Oudot-Le Secq M.P."/>
            <person name="Napoli C."/>
            <person name="Obornik M."/>
            <person name="Parker M.S."/>
            <person name="Petit J.L."/>
            <person name="Porcel B.M."/>
            <person name="Poulsen N."/>
            <person name="Robison M."/>
            <person name="Rychlewski L."/>
            <person name="Rynearson T.A."/>
            <person name="Schmutz J."/>
            <person name="Shapiro H."/>
            <person name="Siaut M."/>
            <person name="Stanley M."/>
            <person name="Sussman M.R."/>
            <person name="Taylor A.R."/>
            <person name="Vardi A."/>
            <person name="von Dassow P."/>
            <person name="Vyverman W."/>
            <person name="Willis A."/>
            <person name="Wyrwicz L.S."/>
            <person name="Rokhsar D.S."/>
            <person name="Weissenbach J."/>
            <person name="Armbrust E.V."/>
            <person name="Green B.R."/>
            <person name="Van de Peer Y."/>
            <person name="Grigoriev I.V."/>
        </authorList>
    </citation>
    <scope>NUCLEOTIDE SEQUENCE [LARGE SCALE GENOMIC DNA]</scope>
    <source>
        <strain evidence="2 3">CCMP1335</strain>
    </source>
</reference>
<reference evidence="2 3" key="1">
    <citation type="journal article" date="2004" name="Science">
        <title>The genome of the diatom Thalassiosira pseudonana: ecology, evolution, and metabolism.</title>
        <authorList>
            <person name="Armbrust E.V."/>
            <person name="Berges J.A."/>
            <person name="Bowler C."/>
            <person name="Green B.R."/>
            <person name="Martinez D."/>
            <person name="Putnam N.H."/>
            <person name="Zhou S."/>
            <person name="Allen A.E."/>
            <person name="Apt K.E."/>
            <person name="Bechner M."/>
            <person name="Brzezinski M.A."/>
            <person name="Chaal B.K."/>
            <person name="Chiovitti A."/>
            <person name="Davis A.K."/>
            <person name="Demarest M.S."/>
            <person name="Detter J.C."/>
            <person name="Glavina T."/>
            <person name="Goodstein D."/>
            <person name="Hadi M.Z."/>
            <person name="Hellsten U."/>
            <person name="Hildebrand M."/>
            <person name="Jenkins B.D."/>
            <person name="Jurka J."/>
            <person name="Kapitonov V.V."/>
            <person name="Kroger N."/>
            <person name="Lau W.W."/>
            <person name="Lane T.W."/>
            <person name="Larimer F.W."/>
            <person name="Lippmeier J.C."/>
            <person name="Lucas S."/>
            <person name="Medina M."/>
            <person name="Montsant A."/>
            <person name="Obornik M."/>
            <person name="Parker M.S."/>
            <person name="Palenik B."/>
            <person name="Pazour G.J."/>
            <person name="Richardson P.M."/>
            <person name="Rynearson T.A."/>
            <person name="Saito M.A."/>
            <person name="Schwartz D.C."/>
            <person name="Thamatrakoln K."/>
            <person name="Valentin K."/>
            <person name="Vardi A."/>
            <person name="Wilkerson F.P."/>
            <person name="Rokhsar D.S."/>
        </authorList>
    </citation>
    <scope>NUCLEOTIDE SEQUENCE [LARGE SCALE GENOMIC DNA]</scope>
    <source>
        <strain evidence="2 3">CCMP1335</strain>
    </source>
</reference>
<dbReference type="InParanoid" id="B8BWK3"/>
<feature type="compositionally biased region" description="Acidic residues" evidence="1">
    <location>
        <begin position="201"/>
        <end position="215"/>
    </location>
</feature>
<dbReference type="PaxDb" id="35128-Thaps22033"/>
<name>B8BWK3_THAPS</name>
<dbReference type="GeneID" id="7452754"/>
<dbReference type="AlphaFoldDB" id="B8BWK3"/>
<evidence type="ECO:0000313" key="3">
    <source>
        <dbReference type="Proteomes" id="UP000001449"/>
    </source>
</evidence>
<organism evidence="2 3">
    <name type="scientific">Thalassiosira pseudonana</name>
    <name type="common">Marine diatom</name>
    <name type="synonym">Cyclotella nana</name>
    <dbReference type="NCBI Taxonomy" id="35128"/>
    <lineage>
        <taxon>Eukaryota</taxon>
        <taxon>Sar</taxon>
        <taxon>Stramenopiles</taxon>
        <taxon>Ochrophyta</taxon>
        <taxon>Bacillariophyta</taxon>
        <taxon>Coscinodiscophyceae</taxon>
        <taxon>Thalassiosirophycidae</taxon>
        <taxon>Thalassiosirales</taxon>
        <taxon>Thalassiosiraceae</taxon>
        <taxon>Thalassiosira</taxon>
    </lineage>
</organism>
<feature type="region of interest" description="Disordered" evidence="1">
    <location>
        <begin position="168"/>
        <end position="215"/>
    </location>
</feature>
<proteinExistence type="predicted"/>
<feature type="compositionally biased region" description="Basic and acidic residues" evidence="1">
    <location>
        <begin position="168"/>
        <end position="177"/>
    </location>
</feature>
<dbReference type="Proteomes" id="UP000001449">
    <property type="component" value="Chromosome 3"/>
</dbReference>
<gene>
    <name evidence="2" type="ORF">THAPSDRAFT_22033</name>
</gene>
<dbReference type="EMBL" id="CM000640">
    <property type="protein sequence ID" value="EED94048.1"/>
    <property type="molecule type" value="Genomic_DNA"/>
</dbReference>